<organism evidence="1 2">
    <name type="scientific">Pelomonas caseinilytica</name>
    <dbReference type="NCBI Taxonomy" id="2906763"/>
    <lineage>
        <taxon>Bacteria</taxon>
        <taxon>Pseudomonadati</taxon>
        <taxon>Pseudomonadota</taxon>
        <taxon>Betaproteobacteria</taxon>
        <taxon>Burkholderiales</taxon>
        <taxon>Sphaerotilaceae</taxon>
        <taxon>Roseateles</taxon>
    </lineage>
</organism>
<keyword evidence="2" id="KW-1185">Reference proteome</keyword>
<proteinExistence type="predicted"/>
<comment type="caution">
    <text evidence="1">The sequence shown here is derived from an EMBL/GenBank/DDBJ whole genome shotgun (WGS) entry which is preliminary data.</text>
</comment>
<dbReference type="RefSeq" id="WP_233392664.1">
    <property type="nucleotide sequence ID" value="NZ_JAJTWT010000005.1"/>
</dbReference>
<gene>
    <name evidence="1" type="ORF">LXT12_13265</name>
</gene>
<accession>A0ABS8XI54</accession>
<dbReference type="Proteomes" id="UP001201463">
    <property type="component" value="Unassembled WGS sequence"/>
</dbReference>
<evidence type="ECO:0000313" key="2">
    <source>
        <dbReference type="Proteomes" id="UP001201463"/>
    </source>
</evidence>
<name>A0ABS8XI54_9BURK</name>
<evidence type="ECO:0000313" key="1">
    <source>
        <dbReference type="EMBL" id="MCE4538221.1"/>
    </source>
</evidence>
<reference evidence="1 2" key="1">
    <citation type="submission" date="2021-12" db="EMBL/GenBank/DDBJ databases">
        <title>Genome seq of p7.</title>
        <authorList>
            <person name="Seo T."/>
        </authorList>
    </citation>
    <scope>NUCLEOTIDE SEQUENCE [LARGE SCALE GENOMIC DNA]</scope>
    <source>
        <strain evidence="1 2">P7</strain>
    </source>
</reference>
<protein>
    <recommendedName>
        <fullName evidence="3">Transcriptional regulator, AbiEi antitoxin, Type IV TA system</fullName>
    </recommendedName>
</protein>
<sequence length="312" mass="35261">MSTEEHKRITIPAALAQVLGERGLPTVSYYELAVATWRLCKRTELNGVPLRAHKAHLDWAAFNRYHQLMLRNGILRPISGITGPPVYLLIGAAVTDAKVLACAADPFCYISHLSAMEFHGLTDRMPEQLYISSPAHGPWKEFADEQMQKDLGAEFDDYINARLPQLQRSRPEKLLGKPVHQVTSIHLGAFRHLKDQHIRVATRGRTFLDMLREPQLCGGINHVLDVFREHAQSSLRLILDELDQHGKPIEKVRAGWILEALCHIRDVRIDAWTAFAQRGGSRKLDASADYSADFSERWALSLNVPILINEQT</sequence>
<dbReference type="EMBL" id="JAJTWT010000005">
    <property type="protein sequence ID" value="MCE4538221.1"/>
    <property type="molecule type" value="Genomic_DNA"/>
</dbReference>
<evidence type="ECO:0008006" key="3">
    <source>
        <dbReference type="Google" id="ProtNLM"/>
    </source>
</evidence>